<evidence type="ECO:0000313" key="1">
    <source>
        <dbReference type="EMBL" id="USG65844.1"/>
    </source>
</evidence>
<dbReference type="RefSeq" id="WP_251872932.1">
    <property type="nucleotide sequence ID" value="NZ_CP098755.1"/>
</dbReference>
<organism evidence="1 2">
    <name type="scientific">Brevibacillus ruminantium</name>
    <dbReference type="NCBI Taxonomy" id="2950604"/>
    <lineage>
        <taxon>Bacteria</taxon>
        <taxon>Bacillati</taxon>
        <taxon>Bacillota</taxon>
        <taxon>Bacilli</taxon>
        <taxon>Bacillales</taxon>
        <taxon>Paenibacillaceae</taxon>
        <taxon>Brevibacillus</taxon>
    </lineage>
</organism>
<keyword evidence="2" id="KW-1185">Reference proteome</keyword>
<evidence type="ECO:0000313" key="2">
    <source>
        <dbReference type="Proteomes" id="UP001056500"/>
    </source>
</evidence>
<reference evidence="1" key="1">
    <citation type="submission" date="2022-06" db="EMBL/GenBank/DDBJ databases">
        <title>Genome sequencing of Brevibacillus sp. BB3-R1.</title>
        <authorList>
            <person name="Heo J."/>
            <person name="Lee D."/>
            <person name="Won M."/>
            <person name="Han B.-H."/>
            <person name="Hong S.-B."/>
            <person name="Kwon S.-W."/>
        </authorList>
    </citation>
    <scope>NUCLEOTIDE SEQUENCE</scope>
    <source>
        <strain evidence="1">BB3-R1</strain>
    </source>
</reference>
<dbReference type="EMBL" id="CP098755">
    <property type="protein sequence ID" value="USG65844.1"/>
    <property type="molecule type" value="Genomic_DNA"/>
</dbReference>
<dbReference type="Proteomes" id="UP001056500">
    <property type="component" value="Chromosome"/>
</dbReference>
<sequence>MNVQEANRRQLEIWKRTIAYELGMMAPKSVPACNEFLQRLERFEKQVEEKEQMAETWIR</sequence>
<gene>
    <name evidence="1" type="ORF">NDK47_00220</name>
</gene>
<protein>
    <submittedName>
        <fullName evidence="1">Uncharacterized protein</fullName>
    </submittedName>
</protein>
<proteinExistence type="predicted"/>
<accession>A0ABY4WG58</accession>
<name>A0ABY4WG58_9BACL</name>